<dbReference type="GeneID" id="80888827"/>
<evidence type="ECO:0000313" key="2">
    <source>
        <dbReference type="EMBL" id="KAJ4147121.1"/>
    </source>
</evidence>
<sequence>MKFCAVTLFILLQGLAQAQPAPPSQCTFSCPAISDASTICAISVADLSVMRQFTANCSMIAYNCVNPENRFRFEHNGKCQDVMGSGS</sequence>
<proteinExistence type="predicted"/>
<keyword evidence="3" id="KW-1185">Reference proteome</keyword>
<feature type="signal peptide" evidence="1">
    <location>
        <begin position="1"/>
        <end position="18"/>
    </location>
</feature>
<feature type="chain" id="PRO_5040836335" description="Kazal-like domain-containing protein" evidence="1">
    <location>
        <begin position="19"/>
        <end position="87"/>
    </location>
</feature>
<dbReference type="KEGG" id="amus:LMH87_001668"/>
<accession>A0A9W8Q823</accession>
<evidence type="ECO:0000256" key="1">
    <source>
        <dbReference type="SAM" id="SignalP"/>
    </source>
</evidence>
<dbReference type="RefSeq" id="XP_056050062.1">
    <property type="nucleotide sequence ID" value="XM_056192979.1"/>
</dbReference>
<dbReference type="Proteomes" id="UP001144673">
    <property type="component" value="Chromosome 3"/>
</dbReference>
<dbReference type="AlphaFoldDB" id="A0A9W8Q823"/>
<dbReference type="Gene3D" id="3.30.60.30">
    <property type="match status" value="1"/>
</dbReference>
<protein>
    <recommendedName>
        <fullName evidence="4">Kazal-like domain-containing protein</fullName>
    </recommendedName>
</protein>
<keyword evidence="1" id="KW-0732">Signal</keyword>
<organism evidence="2 3">
    <name type="scientific">Akanthomyces muscarius</name>
    <name type="common">Entomopathogenic fungus</name>
    <name type="synonym">Lecanicillium muscarium</name>
    <dbReference type="NCBI Taxonomy" id="2231603"/>
    <lineage>
        <taxon>Eukaryota</taxon>
        <taxon>Fungi</taxon>
        <taxon>Dikarya</taxon>
        <taxon>Ascomycota</taxon>
        <taxon>Pezizomycotina</taxon>
        <taxon>Sordariomycetes</taxon>
        <taxon>Hypocreomycetidae</taxon>
        <taxon>Hypocreales</taxon>
        <taxon>Cordycipitaceae</taxon>
        <taxon>Akanthomyces</taxon>
    </lineage>
</organism>
<comment type="caution">
    <text evidence="2">The sequence shown here is derived from an EMBL/GenBank/DDBJ whole genome shotgun (WGS) entry which is preliminary data.</text>
</comment>
<reference evidence="2" key="1">
    <citation type="journal article" date="2023" name="Access Microbiol">
        <title>De-novo genome assembly for Akanthomyces muscarius, a biocontrol agent of insect agricultural pests.</title>
        <authorList>
            <person name="Erdos Z."/>
            <person name="Studholme D.J."/>
            <person name="Raymond B."/>
            <person name="Sharma M."/>
        </authorList>
    </citation>
    <scope>NUCLEOTIDE SEQUENCE</scope>
    <source>
        <strain evidence="2">Ve6</strain>
    </source>
</reference>
<evidence type="ECO:0000313" key="3">
    <source>
        <dbReference type="Proteomes" id="UP001144673"/>
    </source>
</evidence>
<name>A0A9W8Q823_AKAMU</name>
<evidence type="ECO:0008006" key="4">
    <source>
        <dbReference type="Google" id="ProtNLM"/>
    </source>
</evidence>
<gene>
    <name evidence="2" type="ORF">LMH87_001668</name>
</gene>
<dbReference type="EMBL" id="JAJHUN010000010">
    <property type="protein sequence ID" value="KAJ4147121.1"/>
    <property type="molecule type" value="Genomic_DNA"/>
</dbReference>